<dbReference type="InterPro" id="IPR011614">
    <property type="entry name" value="Catalase_core"/>
</dbReference>
<feature type="chain" id="PRO_5008889644" description="Catalase core domain-containing protein" evidence="7">
    <location>
        <begin position="20"/>
        <end position="129"/>
    </location>
</feature>
<evidence type="ECO:0000256" key="2">
    <source>
        <dbReference type="ARBA" id="ARBA00022559"/>
    </source>
</evidence>
<gene>
    <name evidence="9" type="ORF">A0J61_04631</name>
</gene>
<dbReference type="GO" id="GO:0004096">
    <property type="term" value="F:catalase activity"/>
    <property type="evidence" value="ECO:0007669"/>
    <property type="project" value="InterPro"/>
</dbReference>
<dbReference type="PANTHER" id="PTHR11465:SF9">
    <property type="entry name" value="CATALASE"/>
    <property type="match status" value="1"/>
</dbReference>
<protein>
    <recommendedName>
        <fullName evidence="8">Catalase core domain-containing protein</fullName>
    </recommendedName>
</protein>
<evidence type="ECO:0000256" key="5">
    <source>
        <dbReference type="ARBA" id="ARBA00023002"/>
    </source>
</evidence>
<dbReference type="Proteomes" id="UP000093000">
    <property type="component" value="Unassembled WGS sequence"/>
</dbReference>
<dbReference type="GO" id="GO:0042542">
    <property type="term" value="P:response to hydrogen peroxide"/>
    <property type="evidence" value="ECO:0007669"/>
    <property type="project" value="TreeGrafter"/>
</dbReference>
<dbReference type="GO" id="GO:0020037">
    <property type="term" value="F:heme binding"/>
    <property type="evidence" value="ECO:0007669"/>
    <property type="project" value="InterPro"/>
</dbReference>
<sequence>MLVILVALFSSSILKKTLFTQKVNPQVNLLDSDGLWDFLPFVPESIHQTIILFSNHGIPDGYRHLNGYSSHTLKIADEKGNFKYVKWHFKTDQSTNNLKTDKAAQLAGSDSDYATRDLFEAIRRDDHSS</sequence>
<evidence type="ECO:0000313" key="10">
    <source>
        <dbReference type="Proteomes" id="UP000093000"/>
    </source>
</evidence>
<keyword evidence="4" id="KW-0479">Metal-binding</keyword>
<reference evidence="9 10" key="1">
    <citation type="submission" date="2016-03" db="EMBL/GenBank/DDBJ databases">
        <title>Choanephora cucurbitarum.</title>
        <authorList>
            <person name="Min B."/>
            <person name="Park H."/>
            <person name="Park J.-H."/>
            <person name="Shin H.-D."/>
            <person name="Choi I.-G."/>
        </authorList>
    </citation>
    <scope>NUCLEOTIDE SEQUENCE [LARGE SCALE GENOMIC DNA]</scope>
    <source>
        <strain evidence="9 10">KUS-F28377</strain>
    </source>
</reference>
<dbReference type="InterPro" id="IPR018028">
    <property type="entry name" value="Catalase"/>
</dbReference>
<dbReference type="EMBL" id="LUGH01000230">
    <property type="protein sequence ID" value="OBZ87318.1"/>
    <property type="molecule type" value="Genomic_DNA"/>
</dbReference>
<dbReference type="Gene3D" id="2.40.180.10">
    <property type="entry name" value="Catalase core domain"/>
    <property type="match status" value="1"/>
</dbReference>
<keyword evidence="2" id="KW-0575">Peroxidase</keyword>
<evidence type="ECO:0000256" key="6">
    <source>
        <dbReference type="ARBA" id="ARBA00023004"/>
    </source>
</evidence>
<accession>A0A1C7NE33</accession>
<dbReference type="GO" id="GO:0005777">
    <property type="term" value="C:peroxisome"/>
    <property type="evidence" value="ECO:0007669"/>
    <property type="project" value="TreeGrafter"/>
</dbReference>
<comment type="caution">
    <text evidence="9">The sequence shown here is derived from an EMBL/GenBank/DDBJ whole genome shotgun (WGS) entry which is preliminary data.</text>
</comment>
<dbReference type="PROSITE" id="PS51402">
    <property type="entry name" value="CATALASE_3"/>
    <property type="match status" value="1"/>
</dbReference>
<keyword evidence="5" id="KW-0560">Oxidoreductase</keyword>
<evidence type="ECO:0000256" key="4">
    <source>
        <dbReference type="ARBA" id="ARBA00022723"/>
    </source>
</evidence>
<dbReference type="GO" id="GO:0042744">
    <property type="term" value="P:hydrogen peroxide catabolic process"/>
    <property type="evidence" value="ECO:0007669"/>
    <property type="project" value="TreeGrafter"/>
</dbReference>
<dbReference type="InParanoid" id="A0A1C7NE33"/>
<evidence type="ECO:0000313" key="9">
    <source>
        <dbReference type="EMBL" id="OBZ87318.1"/>
    </source>
</evidence>
<dbReference type="PANTHER" id="PTHR11465">
    <property type="entry name" value="CATALASE"/>
    <property type="match status" value="1"/>
</dbReference>
<dbReference type="STRING" id="101091.A0A1C7NE33"/>
<keyword evidence="7" id="KW-0732">Signal</keyword>
<dbReference type="SUPFAM" id="SSF56634">
    <property type="entry name" value="Heme-dependent catalase-like"/>
    <property type="match status" value="1"/>
</dbReference>
<evidence type="ECO:0000256" key="7">
    <source>
        <dbReference type="SAM" id="SignalP"/>
    </source>
</evidence>
<feature type="signal peptide" evidence="7">
    <location>
        <begin position="1"/>
        <end position="19"/>
    </location>
</feature>
<comment type="similarity">
    <text evidence="1">Belongs to the catalase family.</text>
</comment>
<proteinExistence type="inferred from homology"/>
<dbReference type="GO" id="GO:0046872">
    <property type="term" value="F:metal ion binding"/>
    <property type="evidence" value="ECO:0007669"/>
    <property type="project" value="UniProtKB-KW"/>
</dbReference>
<dbReference type="InterPro" id="IPR020835">
    <property type="entry name" value="Catalase_sf"/>
</dbReference>
<dbReference type="Pfam" id="PF00199">
    <property type="entry name" value="Catalase"/>
    <property type="match status" value="1"/>
</dbReference>
<evidence type="ECO:0000256" key="3">
    <source>
        <dbReference type="ARBA" id="ARBA00022617"/>
    </source>
</evidence>
<name>A0A1C7NE33_9FUNG</name>
<evidence type="ECO:0000256" key="1">
    <source>
        <dbReference type="ARBA" id="ARBA00005329"/>
    </source>
</evidence>
<keyword evidence="10" id="KW-1185">Reference proteome</keyword>
<keyword evidence="6" id="KW-0408">Iron</keyword>
<feature type="domain" description="Catalase core" evidence="8">
    <location>
        <begin position="19"/>
        <end position="127"/>
    </location>
</feature>
<evidence type="ECO:0000259" key="8">
    <source>
        <dbReference type="Pfam" id="PF00199"/>
    </source>
</evidence>
<dbReference type="AlphaFoldDB" id="A0A1C7NE33"/>
<organism evidence="9 10">
    <name type="scientific">Choanephora cucurbitarum</name>
    <dbReference type="NCBI Taxonomy" id="101091"/>
    <lineage>
        <taxon>Eukaryota</taxon>
        <taxon>Fungi</taxon>
        <taxon>Fungi incertae sedis</taxon>
        <taxon>Mucoromycota</taxon>
        <taxon>Mucoromycotina</taxon>
        <taxon>Mucoromycetes</taxon>
        <taxon>Mucorales</taxon>
        <taxon>Mucorineae</taxon>
        <taxon>Choanephoraceae</taxon>
        <taxon>Choanephoroideae</taxon>
        <taxon>Choanephora</taxon>
    </lineage>
</organism>
<keyword evidence="3" id="KW-0349">Heme</keyword>
<dbReference type="GO" id="GO:0005739">
    <property type="term" value="C:mitochondrion"/>
    <property type="evidence" value="ECO:0007669"/>
    <property type="project" value="TreeGrafter"/>
</dbReference>
<dbReference type="OrthoDB" id="6880011at2759"/>